<gene>
    <name evidence="2" type="primary">vps26</name>
    <name evidence="2" type="ORF">TRFO_19755</name>
</gene>
<evidence type="ECO:0000256" key="1">
    <source>
        <dbReference type="ARBA" id="ARBA00009100"/>
    </source>
</evidence>
<keyword evidence="3" id="KW-1185">Reference proteome</keyword>
<comment type="caution">
    <text evidence="2">The sequence shown here is derived from an EMBL/GenBank/DDBJ whole genome shotgun (WGS) entry which is preliminary data.</text>
</comment>
<protein>
    <submittedName>
        <fullName evidence="2">Vacuolar protein sorting-associated protein 26</fullName>
    </submittedName>
</protein>
<sequence length="317" mass="36841">MYILQKSLDTYLQSRLTVKFNINSSPRFTEYAQKVLETRKSVIAMDENLTGIYSVTLHNKSKTVSHQGLRIAVVGEFRSYENEVYSQFFSRYYDIQPQGEITSDIEAPFDFQNLKPPTATYYGGALQAIYAIQFQIKKLSTFVVFEEQQFYVVGFDIKEQSHVLRDEIGIPNLLHMEILFPHHRYEYDDEMVGKVYFILLKMKIISIQISIVHQEYYEDEKIILRNENILSNFEILDGCPVRGYGIPFRVFLKSCGMKWYLNFSGSKLMSRIIAKIHVQDSTGERYSKILKVNFVRCEPDYLSSPVPNEAGDLDNGI</sequence>
<name>A0A1J4KM33_9EUKA</name>
<comment type="similarity">
    <text evidence="1">Belongs to the VPS26 family.</text>
</comment>
<dbReference type="EMBL" id="MLAK01000600">
    <property type="protein sequence ID" value="OHT10860.1"/>
    <property type="molecule type" value="Genomic_DNA"/>
</dbReference>
<evidence type="ECO:0000313" key="2">
    <source>
        <dbReference type="EMBL" id="OHT10860.1"/>
    </source>
</evidence>
<accession>A0A1J4KM33</accession>
<dbReference type="RefSeq" id="XP_068363996.1">
    <property type="nucleotide sequence ID" value="XM_068500983.1"/>
</dbReference>
<reference evidence="2" key="1">
    <citation type="submission" date="2016-10" db="EMBL/GenBank/DDBJ databases">
        <authorList>
            <person name="Benchimol M."/>
            <person name="Almeida L.G."/>
            <person name="Vasconcelos A.T."/>
            <person name="Perreira-Neves A."/>
            <person name="Rosa I.A."/>
            <person name="Tasca T."/>
            <person name="Bogo M.R."/>
            <person name="de Souza W."/>
        </authorList>
    </citation>
    <scope>NUCLEOTIDE SEQUENCE [LARGE SCALE GENOMIC DNA]</scope>
    <source>
        <strain evidence="2">K</strain>
    </source>
</reference>
<dbReference type="VEuPathDB" id="TrichDB:TRFO_19755"/>
<dbReference type="GeneID" id="94835687"/>
<dbReference type="PANTHER" id="PTHR12233">
    <property type="entry name" value="VACUOLAR PROTEIN SORTING 26 RELATED"/>
    <property type="match status" value="1"/>
</dbReference>
<dbReference type="InterPro" id="IPR014752">
    <property type="entry name" value="Arrestin-like_C"/>
</dbReference>
<dbReference type="Pfam" id="PF03643">
    <property type="entry name" value="Vps26"/>
    <property type="match status" value="1"/>
</dbReference>
<dbReference type="Proteomes" id="UP000179807">
    <property type="component" value="Unassembled WGS sequence"/>
</dbReference>
<dbReference type="AlphaFoldDB" id="A0A1J4KM33"/>
<dbReference type="Gene3D" id="2.60.40.640">
    <property type="match status" value="2"/>
</dbReference>
<proteinExistence type="inferred from homology"/>
<dbReference type="InterPro" id="IPR028934">
    <property type="entry name" value="Vps26-related"/>
</dbReference>
<evidence type="ECO:0000313" key="3">
    <source>
        <dbReference type="Proteomes" id="UP000179807"/>
    </source>
</evidence>
<dbReference type="GO" id="GO:0006886">
    <property type="term" value="P:intracellular protein transport"/>
    <property type="evidence" value="ECO:0007669"/>
    <property type="project" value="InterPro"/>
</dbReference>
<dbReference type="OrthoDB" id="3821113at2759"/>
<organism evidence="2 3">
    <name type="scientific">Tritrichomonas foetus</name>
    <dbReference type="NCBI Taxonomy" id="1144522"/>
    <lineage>
        <taxon>Eukaryota</taxon>
        <taxon>Metamonada</taxon>
        <taxon>Parabasalia</taxon>
        <taxon>Tritrichomonadida</taxon>
        <taxon>Tritrichomonadidae</taxon>
        <taxon>Tritrichomonas</taxon>
    </lineage>
</organism>